<protein>
    <submittedName>
        <fullName evidence="2">Uncharacterized protein</fullName>
    </submittedName>
</protein>
<dbReference type="RefSeq" id="XP_067478892.1">
    <property type="nucleotide sequence ID" value="XM_067624909.1"/>
</dbReference>
<evidence type="ECO:0000256" key="1">
    <source>
        <dbReference type="SAM" id="MobiDB-lite"/>
    </source>
</evidence>
<reference evidence="3" key="1">
    <citation type="journal article" date="2017" name="Genome Biol.">
        <title>Comparative genomics reveals high biological diversity and specific adaptations in the industrially and medically important fungal genus Aspergillus.</title>
        <authorList>
            <person name="de Vries R.P."/>
            <person name="Riley R."/>
            <person name="Wiebenga A."/>
            <person name="Aguilar-Osorio G."/>
            <person name="Amillis S."/>
            <person name="Uchima C.A."/>
            <person name="Anderluh G."/>
            <person name="Asadollahi M."/>
            <person name="Askin M."/>
            <person name="Barry K."/>
            <person name="Battaglia E."/>
            <person name="Bayram O."/>
            <person name="Benocci T."/>
            <person name="Braus-Stromeyer S.A."/>
            <person name="Caldana C."/>
            <person name="Canovas D."/>
            <person name="Cerqueira G.C."/>
            <person name="Chen F."/>
            <person name="Chen W."/>
            <person name="Choi C."/>
            <person name="Clum A."/>
            <person name="Dos Santos R.A."/>
            <person name="Damasio A.R."/>
            <person name="Diallinas G."/>
            <person name="Emri T."/>
            <person name="Fekete E."/>
            <person name="Flipphi M."/>
            <person name="Freyberg S."/>
            <person name="Gallo A."/>
            <person name="Gournas C."/>
            <person name="Habgood R."/>
            <person name="Hainaut M."/>
            <person name="Harispe M.L."/>
            <person name="Henrissat B."/>
            <person name="Hilden K.S."/>
            <person name="Hope R."/>
            <person name="Hossain A."/>
            <person name="Karabika E."/>
            <person name="Karaffa L."/>
            <person name="Karanyi Z."/>
            <person name="Krasevec N."/>
            <person name="Kuo A."/>
            <person name="Kusch H."/>
            <person name="LaButti K."/>
            <person name="Lagendijk E.L."/>
            <person name="Lapidus A."/>
            <person name="Levasseur A."/>
            <person name="Lindquist E."/>
            <person name="Lipzen A."/>
            <person name="Logrieco A.F."/>
            <person name="MacCabe A."/>
            <person name="Maekelae M.R."/>
            <person name="Malavazi I."/>
            <person name="Melin P."/>
            <person name="Meyer V."/>
            <person name="Mielnichuk N."/>
            <person name="Miskei M."/>
            <person name="Molnar A.P."/>
            <person name="Mule G."/>
            <person name="Ngan C.Y."/>
            <person name="Orejas M."/>
            <person name="Orosz E."/>
            <person name="Ouedraogo J.P."/>
            <person name="Overkamp K.M."/>
            <person name="Park H.-S."/>
            <person name="Perrone G."/>
            <person name="Piumi F."/>
            <person name="Punt P.J."/>
            <person name="Ram A.F."/>
            <person name="Ramon A."/>
            <person name="Rauscher S."/>
            <person name="Record E."/>
            <person name="Riano-Pachon D.M."/>
            <person name="Robert V."/>
            <person name="Roehrig J."/>
            <person name="Ruller R."/>
            <person name="Salamov A."/>
            <person name="Salih N.S."/>
            <person name="Samson R.A."/>
            <person name="Sandor E."/>
            <person name="Sanguinetti M."/>
            <person name="Schuetze T."/>
            <person name="Sepcic K."/>
            <person name="Shelest E."/>
            <person name="Sherlock G."/>
            <person name="Sophianopoulou V."/>
            <person name="Squina F.M."/>
            <person name="Sun H."/>
            <person name="Susca A."/>
            <person name="Todd R.B."/>
            <person name="Tsang A."/>
            <person name="Unkles S.E."/>
            <person name="van de Wiele N."/>
            <person name="van Rossen-Uffink D."/>
            <person name="Oliveira J.V."/>
            <person name="Vesth T.C."/>
            <person name="Visser J."/>
            <person name="Yu J.-H."/>
            <person name="Zhou M."/>
            <person name="Andersen M.R."/>
            <person name="Archer D.B."/>
            <person name="Baker S.E."/>
            <person name="Benoit I."/>
            <person name="Brakhage A.A."/>
            <person name="Braus G.H."/>
            <person name="Fischer R."/>
            <person name="Frisvad J.C."/>
            <person name="Goldman G.H."/>
            <person name="Houbraken J."/>
            <person name="Oakley B."/>
            <person name="Pocsi I."/>
            <person name="Scazzocchio C."/>
            <person name="Seiboth B."/>
            <person name="vanKuyk P.A."/>
            <person name="Wortman J."/>
            <person name="Dyer P.S."/>
            <person name="Grigoriev I.V."/>
        </authorList>
    </citation>
    <scope>NUCLEOTIDE SEQUENCE [LARGE SCALE GENOMIC DNA]</scope>
    <source>
        <strain evidence="3">CBS 101740 / IMI 381727 / IBT 21946</strain>
    </source>
</reference>
<accession>A0A1L9UJ19</accession>
<proteinExistence type="predicted"/>
<dbReference type="EMBL" id="KV878684">
    <property type="protein sequence ID" value="OJJ71644.1"/>
    <property type="molecule type" value="Genomic_DNA"/>
</dbReference>
<organism evidence="2 3">
    <name type="scientific">Aspergillus brasiliensis (strain CBS 101740 / IMI 381727 / IBT 21946)</name>
    <dbReference type="NCBI Taxonomy" id="767769"/>
    <lineage>
        <taxon>Eukaryota</taxon>
        <taxon>Fungi</taxon>
        <taxon>Dikarya</taxon>
        <taxon>Ascomycota</taxon>
        <taxon>Pezizomycotina</taxon>
        <taxon>Eurotiomycetes</taxon>
        <taxon>Eurotiomycetidae</taxon>
        <taxon>Eurotiales</taxon>
        <taxon>Aspergillaceae</taxon>
        <taxon>Aspergillus</taxon>
        <taxon>Aspergillus subgen. Circumdati</taxon>
    </lineage>
</organism>
<feature type="region of interest" description="Disordered" evidence="1">
    <location>
        <begin position="48"/>
        <end position="90"/>
    </location>
</feature>
<feature type="region of interest" description="Disordered" evidence="1">
    <location>
        <begin position="102"/>
        <end position="124"/>
    </location>
</feature>
<sequence>MWFRSSSFQEGRGGLTSSKLSNWIWAVAASSEHPSTITQVADLMGPLDDLSSAPHPHNSPFRNVHSPAIGDDWSAAHDGQMKRHGPTTLLDPIRLPRLSQTGGRFSFRASGEDNHLAQTGRIRD</sequence>
<dbReference type="Proteomes" id="UP000184499">
    <property type="component" value="Unassembled WGS sequence"/>
</dbReference>
<dbReference type="GeneID" id="93577397"/>
<evidence type="ECO:0000313" key="2">
    <source>
        <dbReference type="EMBL" id="OJJ71644.1"/>
    </source>
</evidence>
<name>A0A1L9UJ19_ASPBC</name>
<evidence type="ECO:0000313" key="3">
    <source>
        <dbReference type="Proteomes" id="UP000184499"/>
    </source>
</evidence>
<feature type="compositionally biased region" description="Basic and acidic residues" evidence="1">
    <location>
        <begin position="110"/>
        <end position="124"/>
    </location>
</feature>
<dbReference type="OrthoDB" id="10430913at2759"/>
<dbReference type="AlphaFoldDB" id="A0A1L9UJ19"/>
<gene>
    <name evidence="2" type="ORF">ASPBRDRAFT_43006</name>
</gene>
<dbReference type="VEuPathDB" id="FungiDB:ASPBRDRAFT_43006"/>
<keyword evidence="3" id="KW-1185">Reference proteome</keyword>